<evidence type="ECO:0000256" key="6">
    <source>
        <dbReference type="ARBA" id="ARBA00023136"/>
    </source>
</evidence>
<dbReference type="GO" id="GO:0055085">
    <property type="term" value="P:transmembrane transport"/>
    <property type="evidence" value="ECO:0007669"/>
    <property type="project" value="InterPro"/>
</dbReference>
<sequence length="305" mass="34486">MHTKQTKRLKWKEKTVSDKLFEITVIFIAVLAFATVAYPLYFIIIASVSDSTMVNMGKVLLLPKKINFYGYEQIFGDSRIWKGYLNTIVYSIGGTVVNMLITLPAAYVLSRTSFKPRKVIMPLFVFTMYFSGGMIPTYLMVKTLHLIDTPWAMILPTALSVYNLIIARTFMETSIPEDLYEAARLDGCSHFRYFSTIVLPLSKAVISVLFLYYMVAHWNDFFTALLYLNKDYLQPLQMVLRNILLSNQAFQGGGGSVAGAGSYAQQYADQIKFGVIIVSTIPILCIYPFIQKYFEKGVMIGAVKG</sequence>
<dbReference type="InterPro" id="IPR035906">
    <property type="entry name" value="MetI-like_sf"/>
</dbReference>
<dbReference type="STRING" id="1796616.A4V09_12540"/>
<dbReference type="AlphaFoldDB" id="A0A1C7IA94"/>
<evidence type="ECO:0000313" key="10">
    <source>
        <dbReference type="Proteomes" id="UP000092574"/>
    </source>
</evidence>
<proteinExistence type="inferred from homology"/>
<feature type="transmembrane region" description="Helical" evidence="7">
    <location>
        <begin position="151"/>
        <end position="170"/>
    </location>
</feature>
<keyword evidence="5 7" id="KW-1133">Transmembrane helix</keyword>
<dbReference type="KEGG" id="byl:A4V09_12540"/>
<dbReference type="PANTHER" id="PTHR43744:SF9">
    <property type="entry name" value="POLYGALACTURONAN_RHAMNOGALACTURONAN TRANSPORT SYSTEM PERMEASE PROTEIN YTCP"/>
    <property type="match status" value="1"/>
</dbReference>
<dbReference type="RefSeq" id="WP_065542686.1">
    <property type="nucleotide sequence ID" value="NZ_CP015405.2"/>
</dbReference>
<reference evidence="9" key="1">
    <citation type="submission" date="2017-04" db="EMBL/GenBank/DDBJ databases">
        <title>Complete Genome Sequences of Twelve Strains of a Stable Defined Moderately Diverse Mouse Microbiota 2 (sDMDMm2).</title>
        <authorList>
            <person name="Uchimura Y."/>
            <person name="Wyss M."/>
            <person name="Brugiroux S."/>
            <person name="Limenitakis J.P."/>
            <person name="Stecher B."/>
            <person name="McCoy K.D."/>
            <person name="Macpherson A.J."/>
        </authorList>
    </citation>
    <scope>NUCLEOTIDE SEQUENCE</scope>
    <source>
        <strain evidence="9">YL58</strain>
    </source>
</reference>
<dbReference type="Proteomes" id="UP000092574">
    <property type="component" value="Chromosome"/>
</dbReference>
<dbReference type="GO" id="GO:0005886">
    <property type="term" value="C:plasma membrane"/>
    <property type="evidence" value="ECO:0007669"/>
    <property type="project" value="UniProtKB-SubCell"/>
</dbReference>
<evidence type="ECO:0000313" key="9">
    <source>
        <dbReference type="EMBL" id="ANU76525.1"/>
    </source>
</evidence>
<evidence type="ECO:0000259" key="8">
    <source>
        <dbReference type="PROSITE" id="PS50928"/>
    </source>
</evidence>
<evidence type="ECO:0000256" key="1">
    <source>
        <dbReference type="ARBA" id="ARBA00004651"/>
    </source>
</evidence>
<name>A0A1C7IA94_9FIRM</name>
<evidence type="ECO:0000256" key="4">
    <source>
        <dbReference type="ARBA" id="ARBA00022692"/>
    </source>
</evidence>
<evidence type="ECO:0000256" key="3">
    <source>
        <dbReference type="ARBA" id="ARBA00022475"/>
    </source>
</evidence>
<keyword evidence="3" id="KW-1003">Cell membrane</keyword>
<feature type="domain" description="ABC transmembrane type-1" evidence="8">
    <location>
        <begin position="84"/>
        <end position="288"/>
    </location>
</feature>
<dbReference type="PANTHER" id="PTHR43744">
    <property type="entry name" value="ABC TRANSPORTER PERMEASE PROTEIN MG189-RELATED-RELATED"/>
    <property type="match status" value="1"/>
</dbReference>
<feature type="transmembrane region" description="Helical" evidence="7">
    <location>
        <begin position="88"/>
        <end position="107"/>
    </location>
</feature>
<keyword evidence="6 7" id="KW-0472">Membrane</keyword>
<comment type="subcellular location">
    <subcellularLocation>
        <location evidence="1 7">Cell membrane</location>
        <topology evidence="1 7">Multi-pass membrane protein</topology>
    </subcellularLocation>
</comment>
<gene>
    <name evidence="9" type="ORF">A4V09_12540</name>
</gene>
<evidence type="ECO:0000256" key="7">
    <source>
        <dbReference type="RuleBase" id="RU363032"/>
    </source>
</evidence>
<feature type="transmembrane region" description="Helical" evidence="7">
    <location>
        <begin position="119"/>
        <end position="139"/>
    </location>
</feature>
<keyword evidence="2 7" id="KW-0813">Transport</keyword>
<feature type="transmembrane region" description="Helical" evidence="7">
    <location>
        <begin position="191"/>
        <end position="215"/>
    </location>
</feature>
<feature type="transmembrane region" description="Helical" evidence="7">
    <location>
        <begin position="20"/>
        <end position="46"/>
    </location>
</feature>
<dbReference type="SUPFAM" id="SSF161098">
    <property type="entry name" value="MetI-like"/>
    <property type="match status" value="1"/>
</dbReference>
<dbReference type="Pfam" id="PF00528">
    <property type="entry name" value="BPD_transp_1"/>
    <property type="match status" value="1"/>
</dbReference>
<accession>A0A1C7IA94</accession>
<evidence type="ECO:0000256" key="2">
    <source>
        <dbReference type="ARBA" id="ARBA00022448"/>
    </source>
</evidence>
<dbReference type="PROSITE" id="PS50928">
    <property type="entry name" value="ABC_TM1"/>
    <property type="match status" value="1"/>
</dbReference>
<evidence type="ECO:0000256" key="5">
    <source>
        <dbReference type="ARBA" id="ARBA00022989"/>
    </source>
</evidence>
<comment type="similarity">
    <text evidence="7">Belongs to the binding-protein-dependent transport system permease family.</text>
</comment>
<keyword evidence="4 7" id="KW-0812">Transmembrane</keyword>
<dbReference type="EMBL" id="CP015405">
    <property type="protein sequence ID" value="ANU76525.1"/>
    <property type="molecule type" value="Genomic_DNA"/>
</dbReference>
<feature type="transmembrane region" description="Helical" evidence="7">
    <location>
        <begin position="271"/>
        <end position="290"/>
    </location>
</feature>
<dbReference type="OrthoDB" id="157184at2"/>
<protein>
    <submittedName>
        <fullName evidence="9">Sugar ABC transporter permease</fullName>
    </submittedName>
</protein>
<dbReference type="Gene3D" id="1.10.3720.10">
    <property type="entry name" value="MetI-like"/>
    <property type="match status" value="1"/>
</dbReference>
<dbReference type="CDD" id="cd06261">
    <property type="entry name" value="TM_PBP2"/>
    <property type="match status" value="1"/>
</dbReference>
<keyword evidence="10" id="KW-1185">Reference proteome</keyword>
<organism evidence="9 10">
    <name type="scientific">Blautia pseudococcoides</name>
    <dbReference type="NCBI Taxonomy" id="1796616"/>
    <lineage>
        <taxon>Bacteria</taxon>
        <taxon>Bacillati</taxon>
        <taxon>Bacillota</taxon>
        <taxon>Clostridia</taxon>
        <taxon>Lachnospirales</taxon>
        <taxon>Lachnospiraceae</taxon>
        <taxon>Blautia</taxon>
    </lineage>
</organism>
<dbReference type="InterPro" id="IPR000515">
    <property type="entry name" value="MetI-like"/>
</dbReference>